<dbReference type="PROSITE" id="PS51217">
    <property type="entry name" value="UVRD_HELICASE_CTER"/>
    <property type="match status" value="1"/>
</dbReference>
<dbReference type="GO" id="GO:0033202">
    <property type="term" value="C:DNA helicase complex"/>
    <property type="evidence" value="ECO:0007669"/>
    <property type="project" value="TreeGrafter"/>
</dbReference>
<feature type="domain" description="UvrD-like helicase C-terminal" evidence="16">
    <location>
        <begin position="408"/>
        <end position="691"/>
    </location>
</feature>
<keyword evidence="3" id="KW-0227">DNA damage</keyword>
<dbReference type="Pfam" id="PF00580">
    <property type="entry name" value="UvrD-helicase"/>
    <property type="match status" value="1"/>
</dbReference>
<dbReference type="Proteomes" id="UP000250245">
    <property type="component" value="Unassembled WGS sequence"/>
</dbReference>
<dbReference type="GO" id="GO:0004527">
    <property type="term" value="F:exonuclease activity"/>
    <property type="evidence" value="ECO:0007669"/>
    <property type="project" value="UniProtKB-KW"/>
</dbReference>
<evidence type="ECO:0000256" key="3">
    <source>
        <dbReference type="ARBA" id="ARBA00022763"/>
    </source>
</evidence>
<evidence type="ECO:0000256" key="2">
    <source>
        <dbReference type="ARBA" id="ARBA00022741"/>
    </source>
</evidence>
<evidence type="ECO:0000313" key="18">
    <source>
        <dbReference type="Proteomes" id="UP000250245"/>
    </source>
</evidence>
<keyword evidence="8" id="KW-0238">DNA-binding</keyword>
<dbReference type="PROSITE" id="PS51198">
    <property type="entry name" value="UVRD_HELICASE_ATP_BIND"/>
    <property type="match status" value="1"/>
</dbReference>
<dbReference type="InterPro" id="IPR014016">
    <property type="entry name" value="UvrD-like_ATP-bd"/>
</dbReference>
<dbReference type="GO" id="GO:0005829">
    <property type="term" value="C:cytosol"/>
    <property type="evidence" value="ECO:0007669"/>
    <property type="project" value="TreeGrafter"/>
</dbReference>
<evidence type="ECO:0000256" key="5">
    <source>
        <dbReference type="ARBA" id="ARBA00022806"/>
    </source>
</evidence>
<dbReference type="GO" id="GO:0000725">
    <property type="term" value="P:recombinational repair"/>
    <property type="evidence" value="ECO:0007669"/>
    <property type="project" value="TreeGrafter"/>
</dbReference>
<dbReference type="InterPro" id="IPR000212">
    <property type="entry name" value="DNA_helicase_UvrD/REP"/>
</dbReference>
<evidence type="ECO:0000259" key="16">
    <source>
        <dbReference type="PROSITE" id="PS51217"/>
    </source>
</evidence>
<keyword evidence="4 14" id="KW-0378">Hydrolase</keyword>
<evidence type="ECO:0000256" key="12">
    <source>
        <dbReference type="ARBA" id="ARBA00034808"/>
    </source>
</evidence>
<dbReference type="GO" id="GO:0003677">
    <property type="term" value="F:DNA binding"/>
    <property type="evidence" value="ECO:0007669"/>
    <property type="project" value="UniProtKB-KW"/>
</dbReference>
<evidence type="ECO:0000256" key="7">
    <source>
        <dbReference type="ARBA" id="ARBA00022840"/>
    </source>
</evidence>
<dbReference type="CDD" id="cd17932">
    <property type="entry name" value="DEXQc_UvrD"/>
    <property type="match status" value="1"/>
</dbReference>
<dbReference type="SUPFAM" id="SSF52540">
    <property type="entry name" value="P-loop containing nucleoside triphosphate hydrolases"/>
    <property type="match status" value="1"/>
</dbReference>
<dbReference type="OMA" id="CRTAGDF"/>
<dbReference type="AlphaFoldDB" id="A0A2X3ARC9"/>
<comment type="catalytic activity">
    <reaction evidence="11">
        <text>Couples ATP hydrolysis with the unwinding of duplex DNA by translocating in the 3'-5' direction.</text>
        <dbReference type="EC" id="5.6.2.4"/>
    </reaction>
</comment>
<dbReference type="InterPro" id="IPR027417">
    <property type="entry name" value="P-loop_NTPase"/>
</dbReference>
<keyword evidence="7 14" id="KW-0067">ATP-binding</keyword>
<dbReference type="PANTHER" id="PTHR11070:SF55">
    <property type="entry name" value="DNA 3'-5' HELICASE"/>
    <property type="match status" value="1"/>
</dbReference>
<keyword evidence="5 14" id="KW-0347">Helicase</keyword>
<evidence type="ECO:0000256" key="10">
    <source>
        <dbReference type="ARBA" id="ARBA00023235"/>
    </source>
</evidence>
<organism evidence="17 18">
    <name type="scientific">Mobiluncus curtisii</name>
    <dbReference type="NCBI Taxonomy" id="2051"/>
    <lineage>
        <taxon>Bacteria</taxon>
        <taxon>Bacillati</taxon>
        <taxon>Actinomycetota</taxon>
        <taxon>Actinomycetes</taxon>
        <taxon>Actinomycetales</taxon>
        <taxon>Actinomycetaceae</taxon>
        <taxon>Mobiluncus</taxon>
    </lineage>
</organism>
<protein>
    <recommendedName>
        <fullName evidence="12">DNA 3'-5' helicase</fullName>
        <ecNumber evidence="12">5.6.2.4</ecNumber>
    </recommendedName>
</protein>
<dbReference type="InterPro" id="IPR038726">
    <property type="entry name" value="PDDEXK_AddAB-type"/>
</dbReference>
<evidence type="ECO:0000259" key="15">
    <source>
        <dbReference type="PROSITE" id="PS51198"/>
    </source>
</evidence>
<dbReference type="GeneID" id="55564322"/>
<dbReference type="GO" id="GO:0005524">
    <property type="term" value="F:ATP binding"/>
    <property type="evidence" value="ECO:0007669"/>
    <property type="project" value="UniProtKB-UniRule"/>
</dbReference>
<dbReference type="Pfam" id="PF12705">
    <property type="entry name" value="PDDEXK_1"/>
    <property type="match status" value="1"/>
</dbReference>
<dbReference type="EC" id="5.6.2.4" evidence="12"/>
<evidence type="ECO:0000313" key="17">
    <source>
        <dbReference type="EMBL" id="SQB64200.1"/>
    </source>
</evidence>
<dbReference type="Gene3D" id="3.40.50.300">
    <property type="entry name" value="P-loop containing nucleotide triphosphate hydrolases"/>
    <property type="match status" value="3"/>
</dbReference>
<dbReference type="Gene3D" id="3.90.320.10">
    <property type="match status" value="1"/>
</dbReference>
<comment type="catalytic activity">
    <reaction evidence="13">
        <text>ATP + H2O = ADP + phosphate + H(+)</text>
        <dbReference type="Rhea" id="RHEA:13065"/>
        <dbReference type="ChEBI" id="CHEBI:15377"/>
        <dbReference type="ChEBI" id="CHEBI:15378"/>
        <dbReference type="ChEBI" id="CHEBI:30616"/>
        <dbReference type="ChEBI" id="CHEBI:43474"/>
        <dbReference type="ChEBI" id="CHEBI:456216"/>
        <dbReference type="EC" id="5.6.2.4"/>
    </reaction>
</comment>
<evidence type="ECO:0000256" key="11">
    <source>
        <dbReference type="ARBA" id="ARBA00034617"/>
    </source>
</evidence>
<feature type="domain" description="UvrD-like helicase ATP-binding" evidence="15">
    <location>
        <begin position="23"/>
        <end position="391"/>
    </location>
</feature>
<dbReference type="Pfam" id="PF13361">
    <property type="entry name" value="UvrD_C"/>
    <property type="match status" value="1"/>
</dbReference>
<sequence>MTTTKPVTEIFTASELAILTGANPPTQEQSAVITAPRGQLLVVAGAGSGKTETIANRLVYWVVNAGIVPEAILGLTFTRKAAAEMAARFSLRLDRFASLLESVQERRQTAEVTAVLKAADFDLNQLRQRFDTLVQRGMTPEMLRHPVSVSTYDSYAGTLLTEFGTLVGRESGFTTITDAARYQIMTDVVQSWTGALGTKREGENAENLVNILLSLANDTNSHLVDLAEMKQTYRSYHAAARRLQDTEGADLNSTALRNLDTIIDTMEFGCNATNIIQAFNERKRELLMADFSDQTRETVRLVEQLPAVGESQRERFQLVFLDEFQDTSVAQMRFLAGIFRDCAVTAVGDPNQAIYGWRGASAASMEDFGSIFCTDSHQLLTRTLSTSWRNDAVILAVSNRISAELTGAPAVAAERNIPLNQDVQSAISKPLQARSGANPGIVYGIQTLTDLQQSQAVVNFFRLWQAQRVKLQGEGVPAEKLPTAAVLCRAKNAIPGLVESLRQAGIPYQTRGMQGILEDPGVRLVRAALEITDNPEKSASLLLLLDRYRLGLSDLQAVGRNRHRFTPYQIVMEGGAQVSTEAQARLEKLRGILTELKDNAPFATPLVLARLAHRLLDLDIEQQLPGSSCQAGAYVEFLNLVRDFGRTPGATLSGFLNWLSAGEDEEASFADLDFEVDNAAVQIITMHAAKGLEWDWVAVPNLNKSTFPSVRGEIWVTQRDVLPYPLRSDRDHLPELELKTQTLLTATGRVSKKKGLLETFKEDAEHYALREESRLAYVAFTRAKSRLLLGHCWFERQTKKGRPPSQFFLVEQDPQQHIFSDADSLASSGGANIIQSDSSTVSVVESSEGGAVGAANLLTPFNAETFAQEVARLGIETPDVDWPDTIVTSIPDKIENPNQDRFDAGIWPALPLIQTRPDFAQAVQATEAALDSGKFSGGISQDADEEAERRLSQLLHQPQTRLGTGDLLGRISATGMAHLAQDSEGYLLQRLRPLPQQPSVAARLGTYMHAWIASQLENEDTFIFDAGTEDGFTPEQRELLHKWQQRYEDLELLRRLRGPQVEFDGELYLEEAGGAVIPLRIDAQFEEAQTGKIWIIDWKTGRRPTPENYAQWLHQLGIYRLYWLQEHPETPAEDIICAYIFLNEDNPAKQLLTLQDILDELGIAEYSRNLLVSNLTDRGEEIDAVLEKFGY</sequence>
<dbReference type="GO" id="GO:0016887">
    <property type="term" value="F:ATP hydrolysis activity"/>
    <property type="evidence" value="ECO:0007669"/>
    <property type="project" value="RHEA"/>
</dbReference>
<evidence type="ECO:0000256" key="13">
    <source>
        <dbReference type="ARBA" id="ARBA00048988"/>
    </source>
</evidence>
<name>A0A2X3ARC9_9ACTO</name>
<dbReference type="InterPro" id="IPR011604">
    <property type="entry name" value="PDDEXK-like_dom_sf"/>
</dbReference>
<proteinExistence type="predicted"/>
<evidence type="ECO:0000256" key="9">
    <source>
        <dbReference type="ARBA" id="ARBA00023204"/>
    </source>
</evidence>
<reference evidence="17 18" key="1">
    <citation type="submission" date="2018-06" db="EMBL/GenBank/DDBJ databases">
        <authorList>
            <consortium name="Pathogen Informatics"/>
            <person name="Doyle S."/>
        </authorList>
    </citation>
    <scope>NUCLEOTIDE SEQUENCE [LARGE SCALE GENOMIC DNA]</scope>
    <source>
        <strain evidence="17 18">NCTC11820</strain>
    </source>
</reference>
<dbReference type="EMBL" id="UASJ01000001">
    <property type="protein sequence ID" value="SQB64200.1"/>
    <property type="molecule type" value="Genomic_DNA"/>
</dbReference>
<evidence type="ECO:0000256" key="6">
    <source>
        <dbReference type="ARBA" id="ARBA00022839"/>
    </source>
</evidence>
<evidence type="ECO:0000256" key="4">
    <source>
        <dbReference type="ARBA" id="ARBA00022801"/>
    </source>
</evidence>
<dbReference type="RefSeq" id="WP_013188623.1">
    <property type="nucleotide sequence ID" value="NZ_CP068112.1"/>
</dbReference>
<keyword evidence="10" id="KW-0413">Isomerase</keyword>
<evidence type="ECO:0000256" key="14">
    <source>
        <dbReference type="PROSITE-ProRule" id="PRU00560"/>
    </source>
</evidence>
<feature type="binding site" evidence="14">
    <location>
        <begin position="44"/>
        <end position="51"/>
    </location>
    <ligand>
        <name>ATP</name>
        <dbReference type="ChEBI" id="CHEBI:30616"/>
    </ligand>
</feature>
<accession>A0A2X3ARC9</accession>
<dbReference type="PANTHER" id="PTHR11070">
    <property type="entry name" value="UVRD / RECB / PCRA DNA HELICASE FAMILY MEMBER"/>
    <property type="match status" value="1"/>
</dbReference>
<keyword evidence="1" id="KW-0540">Nuclease</keyword>
<dbReference type="Gene3D" id="1.10.486.10">
    <property type="entry name" value="PCRA, domain 4"/>
    <property type="match status" value="1"/>
</dbReference>
<dbReference type="GO" id="GO:0043138">
    <property type="term" value="F:3'-5' DNA helicase activity"/>
    <property type="evidence" value="ECO:0007669"/>
    <property type="project" value="UniProtKB-EC"/>
</dbReference>
<dbReference type="InterPro" id="IPR014017">
    <property type="entry name" value="DNA_helicase_UvrD-like_C"/>
</dbReference>
<evidence type="ECO:0000256" key="8">
    <source>
        <dbReference type="ARBA" id="ARBA00023125"/>
    </source>
</evidence>
<evidence type="ECO:0000256" key="1">
    <source>
        <dbReference type="ARBA" id="ARBA00022722"/>
    </source>
</evidence>
<keyword evidence="2 14" id="KW-0547">Nucleotide-binding</keyword>
<keyword evidence="9" id="KW-0234">DNA repair</keyword>
<gene>
    <name evidence="17" type="primary">pcrA_2</name>
    <name evidence="17" type="ORF">NCTC11820_00533</name>
</gene>
<keyword evidence="6" id="KW-0269">Exonuclease</keyword>